<feature type="signal peptide" evidence="2">
    <location>
        <begin position="1"/>
        <end position="18"/>
    </location>
</feature>
<organism evidence="4 5">
    <name type="scientific">Amblyomma americanum</name>
    <name type="common">Lone star tick</name>
    <dbReference type="NCBI Taxonomy" id="6943"/>
    <lineage>
        <taxon>Eukaryota</taxon>
        <taxon>Metazoa</taxon>
        <taxon>Ecdysozoa</taxon>
        <taxon>Arthropoda</taxon>
        <taxon>Chelicerata</taxon>
        <taxon>Arachnida</taxon>
        <taxon>Acari</taxon>
        <taxon>Parasitiformes</taxon>
        <taxon>Ixodida</taxon>
        <taxon>Ixodoidea</taxon>
        <taxon>Ixodidae</taxon>
        <taxon>Amblyomminae</taxon>
        <taxon>Amblyomma</taxon>
    </lineage>
</organism>
<feature type="domain" description="Acyltransferase C-terminal" evidence="3">
    <location>
        <begin position="30"/>
        <end position="64"/>
    </location>
</feature>
<name>A0AAQ4EJK6_AMBAM</name>
<sequence length="119" mass="13483">MPLLSKLLYLAGAGEACAASGMIPTGVFSAQALTKWLYDRWAEKEDLLDIFYRTGRFPGRLHQGGGDVDGKKDLAPLRETPLRVDFNIVWIVLVHAFFIMSTLFHVALFRWLFSLVPLW</sequence>
<dbReference type="Proteomes" id="UP001321473">
    <property type="component" value="Unassembled WGS sequence"/>
</dbReference>
<dbReference type="EMBL" id="JARKHS020014977">
    <property type="protein sequence ID" value="KAK8774811.1"/>
    <property type="molecule type" value="Genomic_DNA"/>
</dbReference>
<reference evidence="4 5" key="1">
    <citation type="journal article" date="2023" name="Arcadia Sci">
        <title>De novo assembly of a long-read Amblyomma americanum tick genome.</title>
        <authorList>
            <person name="Chou S."/>
            <person name="Poskanzer K.E."/>
            <person name="Rollins M."/>
            <person name="Thuy-Boun P.S."/>
        </authorList>
    </citation>
    <scope>NUCLEOTIDE SEQUENCE [LARGE SCALE GENOMIC DNA]</scope>
    <source>
        <strain evidence="4">F_SG_1</strain>
        <tissue evidence="4">Salivary glands</tissue>
    </source>
</reference>
<comment type="caution">
    <text evidence="4">The sequence shown here is derived from an EMBL/GenBank/DDBJ whole genome shotgun (WGS) entry which is preliminary data.</text>
</comment>
<feature type="chain" id="PRO_5042818727" description="Acyltransferase C-terminal domain-containing protein" evidence="2">
    <location>
        <begin position="19"/>
        <end position="119"/>
    </location>
</feature>
<dbReference type="InterPro" id="IPR032098">
    <property type="entry name" value="Acyltransf_C"/>
</dbReference>
<evidence type="ECO:0000256" key="2">
    <source>
        <dbReference type="SAM" id="SignalP"/>
    </source>
</evidence>
<keyword evidence="1" id="KW-1133">Transmembrane helix</keyword>
<proteinExistence type="predicted"/>
<evidence type="ECO:0000313" key="4">
    <source>
        <dbReference type="EMBL" id="KAK8774811.1"/>
    </source>
</evidence>
<feature type="transmembrane region" description="Helical" evidence="1">
    <location>
        <begin position="88"/>
        <end position="113"/>
    </location>
</feature>
<keyword evidence="1" id="KW-0812">Transmembrane</keyword>
<keyword evidence="5" id="KW-1185">Reference proteome</keyword>
<evidence type="ECO:0000256" key="1">
    <source>
        <dbReference type="SAM" id="Phobius"/>
    </source>
</evidence>
<evidence type="ECO:0000259" key="3">
    <source>
        <dbReference type="Pfam" id="PF16076"/>
    </source>
</evidence>
<dbReference type="AlphaFoldDB" id="A0AAQ4EJK6"/>
<evidence type="ECO:0000313" key="5">
    <source>
        <dbReference type="Proteomes" id="UP001321473"/>
    </source>
</evidence>
<dbReference type="Pfam" id="PF16076">
    <property type="entry name" value="Acyltransf_C"/>
    <property type="match status" value="1"/>
</dbReference>
<gene>
    <name evidence="4" type="ORF">V5799_010655</name>
</gene>
<keyword evidence="1" id="KW-0472">Membrane</keyword>
<accession>A0AAQ4EJK6</accession>
<protein>
    <recommendedName>
        <fullName evidence="3">Acyltransferase C-terminal domain-containing protein</fullName>
    </recommendedName>
</protein>
<keyword evidence="2" id="KW-0732">Signal</keyword>